<organism evidence="11 12">
    <name type="scientific">Desmophyllum pertusum</name>
    <dbReference type="NCBI Taxonomy" id="174260"/>
    <lineage>
        <taxon>Eukaryota</taxon>
        <taxon>Metazoa</taxon>
        <taxon>Cnidaria</taxon>
        <taxon>Anthozoa</taxon>
        <taxon>Hexacorallia</taxon>
        <taxon>Scleractinia</taxon>
        <taxon>Caryophylliina</taxon>
        <taxon>Caryophylliidae</taxon>
        <taxon>Desmophyllum</taxon>
    </lineage>
</organism>
<comment type="caution">
    <text evidence="11">The sequence shown here is derived from an EMBL/GenBank/DDBJ whole genome shotgun (WGS) entry which is preliminary data.</text>
</comment>
<keyword evidence="2" id="KW-1003">Cell membrane</keyword>
<keyword evidence="3 9" id="KW-0812">Transmembrane</keyword>
<feature type="transmembrane region" description="Helical" evidence="9">
    <location>
        <begin position="135"/>
        <end position="157"/>
    </location>
</feature>
<keyword evidence="5" id="KW-0297">G-protein coupled receptor</keyword>
<dbReference type="AlphaFoldDB" id="A0A9X0A7G5"/>
<protein>
    <recommendedName>
        <fullName evidence="10">G-protein coupled receptors family 1 profile domain-containing protein</fullName>
    </recommendedName>
</protein>
<evidence type="ECO:0000256" key="1">
    <source>
        <dbReference type="ARBA" id="ARBA00004651"/>
    </source>
</evidence>
<gene>
    <name evidence="11" type="ORF">OS493_008190</name>
</gene>
<evidence type="ECO:0000256" key="6">
    <source>
        <dbReference type="ARBA" id="ARBA00023136"/>
    </source>
</evidence>
<feature type="transmembrane region" description="Helical" evidence="9">
    <location>
        <begin position="214"/>
        <end position="234"/>
    </location>
</feature>
<evidence type="ECO:0000256" key="3">
    <source>
        <dbReference type="ARBA" id="ARBA00022692"/>
    </source>
</evidence>
<reference evidence="11" key="1">
    <citation type="submission" date="2023-01" db="EMBL/GenBank/DDBJ databases">
        <title>Genome assembly of the deep-sea coral Lophelia pertusa.</title>
        <authorList>
            <person name="Herrera S."/>
            <person name="Cordes E."/>
        </authorList>
    </citation>
    <scope>NUCLEOTIDE SEQUENCE</scope>
    <source>
        <strain evidence="11">USNM1676648</strain>
        <tissue evidence="11">Polyp</tissue>
    </source>
</reference>
<dbReference type="PANTHER" id="PTHR24249">
    <property type="entry name" value="HISTAMINE RECEPTOR-RELATED G-PROTEIN COUPLED RECEPTOR"/>
    <property type="match status" value="1"/>
</dbReference>
<feature type="transmembrane region" description="Helical" evidence="9">
    <location>
        <begin position="163"/>
        <end position="181"/>
    </location>
</feature>
<dbReference type="Gene3D" id="1.20.1070.10">
    <property type="entry name" value="Rhodopsin 7-helix transmembrane proteins"/>
    <property type="match status" value="1"/>
</dbReference>
<feature type="transmembrane region" description="Helical" evidence="9">
    <location>
        <begin position="254"/>
        <end position="276"/>
    </location>
</feature>
<dbReference type="CDD" id="cd00637">
    <property type="entry name" value="7tm_classA_rhodopsin-like"/>
    <property type="match status" value="1"/>
</dbReference>
<dbReference type="Proteomes" id="UP001163046">
    <property type="component" value="Unassembled WGS sequence"/>
</dbReference>
<name>A0A9X0A7G5_9CNID</name>
<evidence type="ECO:0000256" key="7">
    <source>
        <dbReference type="ARBA" id="ARBA00023170"/>
    </source>
</evidence>
<sequence length="296" mass="33033">MDDENVECLSVALILSLLSVSIVVGHALMLIVLWKDPFRRFRTAATLFVFGMVLANFLSGLSAGPLLVFRISAIYASLHLSGLETVSCAANFLLYWTTSVSYLSMLGLSLCQYIGVKMPHKQPELITRKTTATSLAIVTFVSLLIPSLLVMGVSPSFVEKLQLHVAFQLSNFLLCAVYAALGREYLRQVKRAMDSIQFTSSCVRVRDRNFTRANLLLLASVTVLSVPIIIAWHISVYGQKLFSSEAGLRASRSITITIFFLKIALDPLIYCLRLPIYRKSFKRIFKFRQHQVGNVA</sequence>
<accession>A0A9X0A7G5</accession>
<evidence type="ECO:0000256" key="9">
    <source>
        <dbReference type="SAM" id="Phobius"/>
    </source>
</evidence>
<dbReference type="InterPro" id="IPR017452">
    <property type="entry name" value="GPCR_Rhodpsn_7TM"/>
</dbReference>
<dbReference type="PROSITE" id="PS50262">
    <property type="entry name" value="G_PROTEIN_RECEP_F1_2"/>
    <property type="match status" value="1"/>
</dbReference>
<keyword evidence="6 9" id="KW-0472">Membrane</keyword>
<keyword evidence="8" id="KW-0807">Transducer</keyword>
<dbReference type="GO" id="GO:0005886">
    <property type="term" value="C:plasma membrane"/>
    <property type="evidence" value="ECO:0007669"/>
    <property type="project" value="UniProtKB-SubCell"/>
</dbReference>
<dbReference type="SUPFAM" id="SSF81321">
    <property type="entry name" value="Family A G protein-coupled receptor-like"/>
    <property type="match status" value="1"/>
</dbReference>
<evidence type="ECO:0000256" key="4">
    <source>
        <dbReference type="ARBA" id="ARBA00022989"/>
    </source>
</evidence>
<evidence type="ECO:0000256" key="2">
    <source>
        <dbReference type="ARBA" id="ARBA00022475"/>
    </source>
</evidence>
<feature type="domain" description="G-protein coupled receptors family 1 profile" evidence="10">
    <location>
        <begin position="25"/>
        <end position="270"/>
    </location>
</feature>
<evidence type="ECO:0000256" key="5">
    <source>
        <dbReference type="ARBA" id="ARBA00023040"/>
    </source>
</evidence>
<dbReference type="GO" id="GO:0004930">
    <property type="term" value="F:G protein-coupled receptor activity"/>
    <property type="evidence" value="ECO:0007669"/>
    <property type="project" value="UniProtKB-KW"/>
</dbReference>
<dbReference type="InterPro" id="IPR050569">
    <property type="entry name" value="TAAR"/>
</dbReference>
<evidence type="ECO:0000256" key="8">
    <source>
        <dbReference type="ARBA" id="ARBA00023224"/>
    </source>
</evidence>
<feature type="transmembrane region" description="Helical" evidence="9">
    <location>
        <begin position="12"/>
        <end position="34"/>
    </location>
</feature>
<dbReference type="PRINTS" id="PR00237">
    <property type="entry name" value="GPCRRHODOPSN"/>
</dbReference>
<evidence type="ECO:0000313" key="11">
    <source>
        <dbReference type="EMBL" id="KAJ7392949.1"/>
    </source>
</evidence>
<keyword evidence="12" id="KW-1185">Reference proteome</keyword>
<dbReference type="EMBL" id="MU825399">
    <property type="protein sequence ID" value="KAJ7392949.1"/>
    <property type="molecule type" value="Genomic_DNA"/>
</dbReference>
<feature type="transmembrane region" description="Helical" evidence="9">
    <location>
        <begin position="93"/>
        <end position="114"/>
    </location>
</feature>
<proteinExistence type="predicted"/>
<evidence type="ECO:0000313" key="12">
    <source>
        <dbReference type="Proteomes" id="UP001163046"/>
    </source>
</evidence>
<comment type="subcellular location">
    <subcellularLocation>
        <location evidence="1">Cell membrane</location>
        <topology evidence="1">Multi-pass membrane protein</topology>
    </subcellularLocation>
</comment>
<feature type="transmembrane region" description="Helical" evidence="9">
    <location>
        <begin position="46"/>
        <end position="73"/>
    </location>
</feature>
<dbReference type="OrthoDB" id="5957673at2759"/>
<evidence type="ECO:0000259" key="10">
    <source>
        <dbReference type="PROSITE" id="PS50262"/>
    </source>
</evidence>
<dbReference type="InterPro" id="IPR000276">
    <property type="entry name" value="GPCR_Rhodpsn"/>
</dbReference>
<keyword evidence="7" id="KW-0675">Receptor</keyword>
<keyword evidence="4 9" id="KW-1133">Transmembrane helix</keyword>